<dbReference type="AlphaFoldDB" id="A0A7Y3YKH8"/>
<sequence length="163" mass="18127">MDWLSIVGSIASIGGALWAWNEAKKSSRSASEAQQIKTQLINQRKTAELSEIKPLLSSALDAVKHYNTKSVTTLAGLGEQSTSKELEAEKIQSLLNKVVEFSDYFVEGFGQQFYDDSNKSLQAFLSSTQAIDTKRYGCDLHRQLLTFSTVLRKNLTEKKEATT</sequence>
<dbReference type="RefSeq" id="WP_171366477.1">
    <property type="nucleotide sequence ID" value="NZ_VTXW01000001.1"/>
</dbReference>
<accession>A0A7Y3YKH8</accession>
<dbReference type="Proteomes" id="UP000525336">
    <property type="component" value="Unassembled WGS sequence"/>
</dbReference>
<protein>
    <submittedName>
        <fullName evidence="1">Uncharacterized protein</fullName>
    </submittedName>
</protein>
<evidence type="ECO:0000313" key="2">
    <source>
        <dbReference type="Proteomes" id="UP000525336"/>
    </source>
</evidence>
<gene>
    <name evidence="1" type="ORF">F0245_01210</name>
</gene>
<name>A0A7Y3YKH8_9VIBR</name>
<comment type="caution">
    <text evidence="1">The sequence shown here is derived from an EMBL/GenBank/DDBJ whole genome shotgun (WGS) entry which is preliminary data.</text>
</comment>
<proteinExistence type="predicted"/>
<organism evidence="1 2">
    <name type="scientific">Vibrio chagasii</name>
    <dbReference type="NCBI Taxonomy" id="170679"/>
    <lineage>
        <taxon>Bacteria</taxon>
        <taxon>Pseudomonadati</taxon>
        <taxon>Pseudomonadota</taxon>
        <taxon>Gammaproteobacteria</taxon>
        <taxon>Vibrionales</taxon>
        <taxon>Vibrionaceae</taxon>
        <taxon>Vibrio</taxon>
    </lineage>
</organism>
<reference evidence="1 2" key="1">
    <citation type="submission" date="2019-09" db="EMBL/GenBank/DDBJ databases">
        <title>Draft genome sequencing and comparative genomics of hatchery-associated Vibrios.</title>
        <authorList>
            <person name="Kehlet-Delgado H."/>
            <person name="Mueller R.S."/>
        </authorList>
    </citation>
    <scope>NUCLEOTIDE SEQUENCE [LARGE SCALE GENOMIC DNA]</scope>
    <source>
        <strain evidence="1 2">00-90-10</strain>
    </source>
</reference>
<dbReference type="EMBL" id="VTXW01000001">
    <property type="protein sequence ID" value="NOH32010.1"/>
    <property type="molecule type" value="Genomic_DNA"/>
</dbReference>
<evidence type="ECO:0000313" key="1">
    <source>
        <dbReference type="EMBL" id="NOH32010.1"/>
    </source>
</evidence>